<dbReference type="Pfam" id="PF00875">
    <property type="entry name" value="DNA_photolyase"/>
    <property type="match status" value="1"/>
</dbReference>
<dbReference type="Gene3D" id="3.40.50.620">
    <property type="entry name" value="HUPs"/>
    <property type="match status" value="1"/>
</dbReference>
<dbReference type="InterPro" id="IPR014729">
    <property type="entry name" value="Rossmann-like_a/b/a_fold"/>
</dbReference>
<gene>
    <name evidence="2" type="primary">LOC125518974</name>
</gene>
<dbReference type="Proteomes" id="UP000015106">
    <property type="component" value="Chromosome 7"/>
</dbReference>
<feature type="domain" description="Photolyase/cryptochrome alpha/beta" evidence="1">
    <location>
        <begin position="52"/>
        <end position="129"/>
    </location>
</feature>
<proteinExistence type="predicted"/>
<dbReference type="InterPro" id="IPR006050">
    <property type="entry name" value="DNA_photolyase_N"/>
</dbReference>
<reference evidence="2" key="3">
    <citation type="submission" date="2022-06" db="UniProtKB">
        <authorList>
            <consortium name="EnsemblPlants"/>
        </authorList>
    </citation>
    <scope>IDENTIFICATION</scope>
</reference>
<evidence type="ECO:0000313" key="2">
    <source>
        <dbReference type="EnsemblPlants" id="TuG1812G0700005236.01.T05.cds309140"/>
    </source>
</evidence>
<dbReference type="EnsemblPlants" id="TuG1812G0700005236.01.T05">
    <property type="protein sequence ID" value="TuG1812G0700005236.01.T05.cds309140"/>
    <property type="gene ID" value="TuG1812G0700005236.01"/>
</dbReference>
<dbReference type="InterPro" id="IPR036155">
    <property type="entry name" value="Crypto/Photolyase_N_sf"/>
</dbReference>
<name>A0A8R7RA21_TRIUA</name>
<dbReference type="Gramene" id="TuG1812G0700005236.01.T05">
    <property type="protein sequence ID" value="TuG1812G0700005236.01.T05.cds309140"/>
    <property type="gene ID" value="TuG1812G0700005236.01"/>
</dbReference>
<organism evidence="2 3">
    <name type="scientific">Triticum urartu</name>
    <name type="common">Red wild einkorn</name>
    <name type="synonym">Crithodium urartu</name>
    <dbReference type="NCBI Taxonomy" id="4572"/>
    <lineage>
        <taxon>Eukaryota</taxon>
        <taxon>Viridiplantae</taxon>
        <taxon>Streptophyta</taxon>
        <taxon>Embryophyta</taxon>
        <taxon>Tracheophyta</taxon>
        <taxon>Spermatophyta</taxon>
        <taxon>Magnoliopsida</taxon>
        <taxon>Liliopsida</taxon>
        <taxon>Poales</taxon>
        <taxon>Poaceae</taxon>
        <taxon>BOP clade</taxon>
        <taxon>Pooideae</taxon>
        <taxon>Triticodae</taxon>
        <taxon>Triticeae</taxon>
        <taxon>Triticinae</taxon>
        <taxon>Triticum</taxon>
    </lineage>
</organism>
<evidence type="ECO:0000313" key="3">
    <source>
        <dbReference type="Proteomes" id="UP000015106"/>
    </source>
</evidence>
<evidence type="ECO:0000259" key="1">
    <source>
        <dbReference type="PROSITE" id="PS51645"/>
    </source>
</evidence>
<dbReference type="SUPFAM" id="SSF52425">
    <property type="entry name" value="Cryptochrome/photolyase, N-terminal domain"/>
    <property type="match status" value="1"/>
</dbReference>
<reference evidence="2" key="2">
    <citation type="submission" date="2018-03" db="EMBL/GenBank/DDBJ databases">
        <title>The Triticum urartu genome reveals the dynamic nature of wheat genome evolution.</title>
        <authorList>
            <person name="Ling H."/>
            <person name="Ma B."/>
            <person name="Shi X."/>
            <person name="Liu H."/>
            <person name="Dong L."/>
            <person name="Sun H."/>
            <person name="Cao Y."/>
            <person name="Gao Q."/>
            <person name="Zheng S."/>
            <person name="Li Y."/>
            <person name="Yu Y."/>
            <person name="Du H."/>
            <person name="Qi M."/>
            <person name="Li Y."/>
            <person name="Yu H."/>
            <person name="Cui Y."/>
            <person name="Wang N."/>
            <person name="Chen C."/>
            <person name="Wu H."/>
            <person name="Zhao Y."/>
            <person name="Zhang J."/>
            <person name="Li Y."/>
            <person name="Zhou W."/>
            <person name="Zhang B."/>
            <person name="Hu W."/>
            <person name="Eijk M."/>
            <person name="Tang J."/>
            <person name="Witsenboer H."/>
            <person name="Zhao S."/>
            <person name="Li Z."/>
            <person name="Zhang A."/>
            <person name="Wang D."/>
            <person name="Liang C."/>
        </authorList>
    </citation>
    <scope>NUCLEOTIDE SEQUENCE [LARGE SCALE GENOMIC DNA]</scope>
    <source>
        <strain evidence="2">cv. G1812</strain>
    </source>
</reference>
<accession>A0A8R7RA21</accession>
<dbReference type="PROSITE" id="PS51645">
    <property type="entry name" value="PHR_CRY_ALPHA_BETA"/>
    <property type="match status" value="1"/>
</dbReference>
<sequence>MADAASTFSSFRPPRAVLAAAVPSLGAEETAAAADEAFRRHTSTGLRRGGGGVAVVWFRSDLRVLDNEALARAWAASGAVLPVYCVDPRVLAGATHRFGFPKTGGEAHHTTANFHGIDDTEARLIRLTD</sequence>
<reference evidence="3" key="1">
    <citation type="journal article" date="2013" name="Nature">
        <title>Draft genome of the wheat A-genome progenitor Triticum urartu.</title>
        <authorList>
            <person name="Ling H.Q."/>
            <person name="Zhao S."/>
            <person name="Liu D."/>
            <person name="Wang J."/>
            <person name="Sun H."/>
            <person name="Zhang C."/>
            <person name="Fan H."/>
            <person name="Li D."/>
            <person name="Dong L."/>
            <person name="Tao Y."/>
            <person name="Gao C."/>
            <person name="Wu H."/>
            <person name="Li Y."/>
            <person name="Cui Y."/>
            <person name="Guo X."/>
            <person name="Zheng S."/>
            <person name="Wang B."/>
            <person name="Yu K."/>
            <person name="Liang Q."/>
            <person name="Yang W."/>
            <person name="Lou X."/>
            <person name="Chen J."/>
            <person name="Feng M."/>
            <person name="Jian J."/>
            <person name="Zhang X."/>
            <person name="Luo G."/>
            <person name="Jiang Y."/>
            <person name="Liu J."/>
            <person name="Wang Z."/>
            <person name="Sha Y."/>
            <person name="Zhang B."/>
            <person name="Wu H."/>
            <person name="Tang D."/>
            <person name="Shen Q."/>
            <person name="Xue P."/>
            <person name="Zou S."/>
            <person name="Wang X."/>
            <person name="Liu X."/>
            <person name="Wang F."/>
            <person name="Yang Y."/>
            <person name="An X."/>
            <person name="Dong Z."/>
            <person name="Zhang K."/>
            <person name="Zhang X."/>
            <person name="Luo M.C."/>
            <person name="Dvorak J."/>
            <person name="Tong Y."/>
            <person name="Wang J."/>
            <person name="Yang H."/>
            <person name="Li Z."/>
            <person name="Wang D."/>
            <person name="Zhang A."/>
            <person name="Wang J."/>
        </authorList>
    </citation>
    <scope>NUCLEOTIDE SEQUENCE</scope>
    <source>
        <strain evidence="3">cv. G1812</strain>
    </source>
</reference>
<protein>
    <recommendedName>
        <fullName evidence="1">Photolyase/cryptochrome alpha/beta domain-containing protein</fullName>
    </recommendedName>
</protein>
<dbReference type="AlphaFoldDB" id="A0A8R7RA21"/>
<keyword evidence="3" id="KW-1185">Reference proteome</keyword>